<dbReference type="Proteomes" id="UP000594638">
    <property type="component" value="Unassembled WGS sequence"/>
</dbReference>
<dbReference type="InterPro" id="IPR025287">
    <property type="entry name" value="WAK_GUB"/>
</dbReference>
<dbReference type="Pfam" id="PF07645">
    <property type="entry name" value="EGF_CA"/>
    <property type="match status" value="1"/>
</dbReference>
<keyword evidence="9 20" id="KW-0547">Nucleotide-binding</keyword>
<dbReference type="PROSITE" id="PS01187">
    <property type="entry name" value="EGF_CA"/>
    <property type="match status" value="1"/>
</dbReference>
<comment type="caution">
    <text evidence="25">The sequence shown here is derived from an EMBL/GenBank/DDBJ whole genome shotgun (WGS) entry which is preliminary data.</text>
</comment>
<dbReference type="PROSITE" id="PS50026">
    <property type="entry name" value="EGF_3"/>
    <property type="match status" value="1"/>
</dbReference>
<evidence type="ECO:0000256" key="9">
    <source>
        <dbReference type="ARBA" id="ARBA00022741"/>
    </source>
</evidence>
<dbReference type="GO" id="GO:0030247">
    <property type="term" value="F:polysaccharide binding"/>
    <property type="evidence" value="ECO:0007669"/>
    <property type="project" value="InterPro"/>
</dbReference>
<keyword evidence="6 21" id="KW-0812">Transmembrane</keyword>
<keyword evidence="26" id="KW-1185">Reference proteome</keyword>
<keyword evidence="11 20" id="KW-0067">ATP-binding</keyword>
<gene>
    <name evidence="25" type="ORF">OLEA9_A048743</name>
</gene>
<evidence type="ECO:0000256" key="18">
    <source>
        <dbReference type="ARBA" id="ARBA00058961"/>
    </source>
</evidence>
<dbReference type="PANTHER" id="PTHR27005">
    <property type="entry name" value="WALL-ASSOCIATED RECEPTOR KINASE-LIKE 21"/>
    <property type="match status" value="1"/>
</dbReference>
<dbReference type="PANTHER" id="PTHR27005:SF283">
    <property type="entry name" value="OS02G0633066 PROTEIN"/>
    <property type="match status" value="1"/>
</dbReference>
<evidence type="ECO:0000256" key="13">
    <source>
        <dbReference type="ARBA" id="ARBA00023136"/>
    </source>
</evidence>
<dbReference type="FunFam" id="2.10.25.10:FF:000038">
    <property type="entry name" value="Fibrillin 2"/>
    <property type="match status" value="1"/>
</dbReference>
<evidence type="ECO:0000256" key="8">
    <source>
        <dbReference type="ARBA" id="ARBA00022737"/>
    </source>
</evidence>
<name>A0A8S0QRF2_OLEEU</name>
<dbReference type="SUPFAM" id="SSF57196">
    <property type="entry name" value="EGF/Laminin"/>
    <property type="match status" value="1"/>
</dbReference>
<dbReference type="GO" id="GO:0007166">
    <property type="term" value="P:cell surface receptor signaling pathway"/>
    <property type="evidence" value="ECO:0007669"/>
    <property type="project" value="InterPro"/>
</dbReference>
<dbReference type="FunFam" id="3.30.200.20:FF:000043">
    <property type="entry name" value="Wall-associated receptor kinase 2"/>
    <property type="match status" value="1"/>
</dbReference>
<keyword evidence="3 19" id="KW-0245">EGF-like domain</keyword>
<dbReference type="InterPro" id="IPR000719">
    <property type="entry name" value="Prot_kinase_dom"/>
</dbReference>
<dbReference type="GO" id="GO:0005524">
    <property type="term" value="F:ATP binding"/>
    <property type="evidence" value="ECO:0007669"/>
    <property type="project" value="UniProtKB-UniRule"/>
</dbReference>
<dbReference type="SMART" id="SM00179">
    <property type="entry name" value="EGF_CA"/>
    <property type="match status" value="1"/>
</dbReference>
<keyword evidence="10 25" id="KW-0418">Kinase</keyword>
<dbReference type="InterPro" id="IPR049883">
    <property type="entry name" value="NOTCH1_EGF-like"/>
</dbReference>
<dbReference type="Pfam" id="PF13947">
    <property type="entry name" value="GUB_WAK_bind"/>
    <property type="match status" value="1"/>
</dbReference>
<keyword evidence="15" id="KW-0325">Glycoprotein</keyword>
<keyword evidence="14" id="KW-1015">Disulfide bond</keyword>
<dbReference type="PROSITE" id="PS50011">
    <property type="entry name" value="PROTEIN_KINASE_DOM"/>
    <property type="match status" value="1"/>
</dbReference>
<sequence length="775" mass="86854">MICEGFSKILAAKMFLHSVLFLLLWLPLELASSDYVNTTRSPTTITKGAYITKPRCPSKCGNLTVPYPFGIGLGTGCSIDPSFEINCNTSSNPPRPLWDRNLEVTDISDSHMRIKNWVAETCYNQRGNLTEYSQVKVELPKNFGFSEMNKFTVVGCDDVAVISGTTGRNFTSGCVSVCSSKESIIDGDCSGTGCCQTSIPNGLQNFETSMTSIDNYTKVWSYAGCGHAFLGEQDSFTFHKANLSDLTFYNRTIENVPVLLDWVIGTQNCTESHKSNNVSCQQNSRCIDPDNGLQGYRCNCFEGYEGNPYLHPGCRDINECNQNPCDPKGICTNTPGSYKCSCPHGYLGDGRKDGHGCNKRTPVFPMIKFSLGLGFGFLTLIIGVTWLYFGVQKRKLIKLREKFFQQNGGLLLKRQLSSNEGGIESTKIFSVEELEHATNNYAEDHILGRGGSGIVYKGILSDKRIVAIKKSRIMDQGQIEQFINEVIILTQVNHRNVVKLLGCCLETEVPLLVYEYVSNGTLFYHIHNNERMPWFSWENRLRIAAESAGALSYLHSAAAMPIIHRDVKSPNILLDDYYTAKISDFGASRLVPIDQTQVTTLVQGTLGYLDPEYFHTSKLTDKSDVYSFGVVLAELMTGRKSISFEVPEEERNLATYFVQSVKENHLYKILNPRVLREGSFEQLHAAAKLVERCLMLNGEERPTMKEVAMELERYRKHNVQTWIQQEIPQKSVALGLTTEEPDLYQVSINSEFVTGEFSEQNTMDSCMLHAINTPR</sequence>
<dbReference type="InterPro" id="IPR045274">
    <property type="entry name" value="WAK-like"/>
</dbReference>
<keyword evidence="4" id="KW-0597">Phosphoprotein</keyword>
<dbReference type="FunFam" id="1.10.510.10:FF:000084">
    <property type="entry name" value="Wall-associated receptor kinase 2"/>
    <property type="match status" value="1"/>
</dbReference>
<dbReference type="CDD" id="cd00054">
    <property type="entry name" value="EGF_CA"/>
    <property type="match status" value="1"/>
</dbReference>
<dbReference type="InterPro" id="IPR000742">
    <property type="entry name" value="EGF"/>
</dbReference>
<comment type="catalytic activity">
    <reaction evidence="17">
        <text>L-threonyl-[protein] + ATP = O-phospho-L-threonyl-[protein] + ADP + H(+)</text>
        <dbReference type="Rhea" id="RHEA:46608"/>
        <dbReference type="Rhea" id="RHEA-COMP:11060"/>
        <dbReference type="Rhea" id="RHEA-COMP:11605"/>
        <dbReference type="ChEBI" id="CHEBI:15378"/>
        <dbReference type="ChEBI" id="CHEBI:30013"/>
        <dbReference type="ChEBI" id="CHEBI:30616"/>
        <dbReference type="ChEBI" id="CHEBI:61977"/>
        <dbReference type="ChEBI" id="CHEBI:456216"/>
    </reaction>
</comment>
<evidence type="ECO:0000256" key="11">
    <source>
        <dbReference type="ARBA" id="ARBA00022840"/>
    </source>
</evidence>
<keyword evidence="2" id="KW-0723">Serine/threonine-protein kinase</keyword>
<evidence type="ECO:0000259" key="23">
    <source>
        <dbReference type="PROSITE" id="PS50011"/>
    </source>
</evidence>
<comment type="function">
    <text evidence="18">Serine/threonine-protein kinase that may function as a signaling receptor of extracellular matrix component. Binding to pectin may have significance in the control of cell expansion, morphogenesis and development.</text>
</comment>
<dbReference type="GO" id="GO:0005886">
    <property type="term" value="C:plasma membrane"/>
    <property type="evidence" value="ECO:0007669"/>
    <property type="project" value="TreeGrafter"/>
</dbReference>
<evidence type="ECO:0000256" key="16">
    <source>
        <dbReference type="ARBA" id="ARBA00047558"/>
    </source>
</evidence>
<feature type="domain" description="Protein kinase" evidence="23">
    <location>
        <begin position="441"/>
        <end position="723"/>
    </location>
</feature>
<dbReference type="Pfam" id="PF00069">
    <property type="entry name" value="Pkinase"/>
    <property type="match status" value="1"/>
</dbReference>
<comment type="caution">
    <text evidence="19">Lacks conserved residue(s) required for the propagation of feature annotation.</text>
</comment>
<dbReference type="AlphaFoldDB" id="A0A8S0QRF2"/>
<dbReference type="InterPro" id="IPR001881">
    <property type="entry name" value="EGF-like_Ca-bd_dom"/>
</dbReference>
<accession>A0A8S0QRF2</accession>
<dbReference type="GO" id="GO:0005509">
    <property type="term" value="F:calcium ion binding"/>
    <property type="evidence" value="ECO:0007669"/>
    <property type="project" value="InterPro"/>
</dbReference>
<dbReference type="EMBL" id="CACTIH010001872">
    <property type="protein sequence ID" value="CAA2966950.1"/>
    <property type="molecule type" value="Genomic_DNA"/>
</dbReference>
<dbReference type="InterPro" id="IPR011009">
    <property type="entry name" value="Kinase-like_dom_sf"/>
</dbReference>
<evidence type="ECO:0000256" key="5">
    <source>
        <dbReference type="ARBA" id="ARBA00022679"/>
    </source>
</evidence>
<evidence type="ECO:0000256" key="3">
    <source>
        <dbReference type="ARBA" id="ARBA00022536"/>
    </source>
</evidence>
<keyword evidence="8" id="KW-0677">Repeat</keyword>
<feature type="transmembrane region" description="Helical" evidence="21">
    <location>
        <begin position="369"/>
        <end position="391"/>
    </location>
</feature>
<keyword evidence="7 22" id="KW-0732">Signal</keyword>
<keyword evidence="13 21" id="KW-0472">Membrane</keyword>
<evidence type="ECO:0000256" key="7">
    <source>
        <dbReference type="ARBA" id="ARBA00022729"/>
    </source>
</evidence>
<dbReference type="Gene3D" id="3.30.200.20">
    <property type="entry name" value="Phosphorylase Kinase, domain 1"/>
    <property type="match status" value="1"/>
</dbReference>
<evidence type="ECO:0000256" key="21">
    <source>
        <dbReference type="SAM" id="Phobius"/>
    </source>
</evidence>
<organism evidence="25 26">
    <name type="scientific">Olea europaea subsp. europaea</name>
    <dbReference type="NCBI Taxonomy" id="158383"/>
    <lineage>
        <taxon>Eukaryota</taxon>
        <taxon>Viridiplantae</taxon>
        <taxon>Streptophyta</taxon>
        <taxon>Embryophyta</taxon>
        <taxon>Tracheophyta</taxon>
        <taxon>Spermatophyta</taxon>
        <taxon>Magnoliopsida</taxon>
        <taxon>eudicotyledons</taxon>
        <taxon>Gunneridae</taxon>
        <taxon>Pentapetalae</taxon>
        <taxon>asterids</taxon>
        <taxon>lamiids</taxon>
        <taxon>Lamiales</taxon>
        <taxon>Oleaceae</taxon>
        <taxon>Oleeae</taxon>
        <taxon>Olea</taxon>
    </lineage>
</organism>
<feature type="domain" description="EGF-like" evidence="24">
    <location>
        <begin position="316"/>
        <end position="349"/>
    </location>
</feature>
<dbReference type="PROSITE" id="PS00107">
    <property type="entry name" value="PROTEIN_KINASE_ATP"/>
    <property type="match status" value="1"/>
</dbReference>
<keyword evidence="12 21" id="KW-1133">Transmembrane helix</keyword>
<dbReference type="Gramene" id="OE9A048743T1">
    <property type="protein sequence ID" value="OE9A048743C1"/>
    <property type="gene ID" value="OE9A048743"/>
</dbReference>
<comment type="subcellular location">
    <subcellularLocation>
        <location evidence="1">Membrane</location>
        <topology evidence="1">Single-pass type I membrane protein</topology>
    </subcellularLocation>
</comment>
<comment type="catalytic activity">
    <reaction evidence="16">
        <text>L-seryl-[protein] + ATP = O-phospho-L-seryl-[protein] + ADP + H(+)</text>
        <dbReference type="Rhea" id="RHEA:17989"/>
        <dbReference type="Rhea" id="RHEA-COMP:9863"/>
        <dbReference type="Rhea" id="RHEA-COMP:11604"/>
        <dbReference type="ChEBI" id="CHEBI:15378"/>
        <dbReference type="ChEBI" id="CHEBI:29999"/>
        <dbReference type="ChEBI" id="CHEBI:30616"/>
        <dbReference type="ChEBI" id="CHEBI:83421"/>
        <dbReference type="ChEBI" id="CHEBI:456216"/>
    </reaction>
</comment>
<dbReference type="Gene3D" id="2.90.20.10">
    <property type="entry name" value="Plasmodium vivax P25 domain"/>
    <property type="match status" value="1"/>
</dbReference>
<dbReference type="SMART" id="SM00220">
    <property type="entry name" value="S_TKc"/>
    <property type="match status" value="1"/>
</dbReference>
<dbReference type="InterPro" id="IPR008271">
    <property type="entry name" value="Ser/Thr_kinase_AS"/>
</dbReference>
<evidence type="ECO:0000256" key="22">
    <source>
        <dbReference type="SAM" id="SignalP"/>
    </source>
</evidence>
<feature type="chain" id="PRO_5035778682" evidence="22">
    <location>
        <begin position="32"/>
        <end position="775"/>
    </location>
</feature>
<reference evidence="25 26" key="1">
    <citation type="submission" date="2019-12" db="EMBL/GenBank/DDBJ databases">
        <authorList>
            <person name="Alioto T."/>
            <person name="Alioto T."/>
            <person name="Gomez Garrido J."/>
        </authorList>
    </citation>
    <scope>NUCLEOTIDE SEQUENCE [LARGE SCALE GENOMIC DNA]</scope>
</reference>
<evidence type="ECO:0000259" key="24">
    <source>
        <dbReference type="PROSITE" id="PS50026"/>
    </source>
</evidence>
<dbReference type="CDD" id="cd14066">
    <property type="entry name" value="STKc_IRAK"/>
    <property type="match status" value="1"/>
</dbReference>
<evidence type="ECO:0000256" key="17">
    <source>
        <dbReference type="ARBA" id="ARBA00047951"/>
    </source>
</evidence>
<proteinExistence type="predicted"/>
<dbReference type="OrthoDB" id="4062651at2759"/>
<evidence type="ECO:0000256" key="20">
    <source>
        <dbReference type="PROSITE-ProRule" id="PRU10141"/>
    </source>
</evidence>
<evidence type="ECO:0000313" key="25">
    <source>
        <dbReference type="EMBL" id="CAA2966950.1"/>
    </source>
</evidence>
<dbReference type="InterPro" id="IPR013695">
    <property type="entry name" value="WAK"/>
</dbReference>
<dbReference type="InterPro" id="IPR000152">
    <property type="entry name" value="EGF-type_Asp/Asn_hydroxyl_site"/>
</dbReference>
<evidence type="ECO:0000256" key="2">
    <source>
        <dbReference type="ARBA" id="ARBA00022527"/>
    </source>
</evidence>
<keyword evidence="5" id="KW-0808">Transferase</keyword>
<feature type="binding site" evidence="20">
    <location>
        <position position="470"/>
    </location>
    <ligand>
        <name>ATP</name>
        <dbReference type="ChEBI" id="CHEBI:30616"/>
    </ligand>
</feature>
<evidence type="ECO:0000256" key="19">
    <source>
        <dbReference type="PROSITE-ProRule" id="PRU00076"/>
    </source>
</evidence>
<feature type="signal peptide" evidence="22">
    <location>
        <begin position="1"/>
        <end position="31"/>
    </location>
</feature>
<dbReference type="SUPFAM" id="SSF56112">
    <property type="entry name" value="Protein kinase-like (PK-like)"/>
    <property type="match status" value="1"/>
</dbReference>
<evidence type="ECO:0000256" key="1">
    <source>
        <dbReference type="ARBA" id="ARBA00004479"/>
    </source>
</evidence>
<dbReference type="Gene3D" id="1.10.510.10">
    <property type="entry name" value="Transferase(Phosphotransferase) domain 1"/>
    <property type="match status" value="1"/>
</dbReference>
<dbReference type="GO" id="GO:0004674">
    <property type="term" value="F:protein serine/threonine kinase activity"/>
    <property type="evidence" value="ECO:0007669"/>
    <property type="project" value="UniProtKB-KW"/>
</dbReference>
<evidence type="ECO:0000256" key="14">
    <source>
        <dbReference type="ARBA" id="ARBA00023157"/>
    </source>
</evidence>
<evidence type="ECO:0000256" key="12">
    <source>
        <dbReference type="ARBA" id="ARBA00022989"/>
    </source>
</evidence>
<dbReference type="PROSITE" id="PS00108">
    <property type="entry name" value="PROTEIN_KINASE_ST"/>
    <property type="match status" value="1"/>
</dbReference>
<evidence type="ECO:0000256" key="6">
    <source>
        <dbReference type="ARBA" id="ARBA00022692"/>
    </source>
</evidence>
<dbReference type="InterPro" id="IPR017441">
    <property type="entry name" value="Protein_kinase_ATP_BS"/>
</dbReference>
<dbReference type="Pfam" id="PF08488">
    <property type="entry name" value="WAK"/>
    <property type="match status" value="1"/>
</dbReference>
<dbReference type="SMART" id="SM00181">
    <property type="entry name" value="EGF"/>
    <property type="match status" value="2"/>
</dbReference>
<evidence type="ECO:0000256" key="15">
    <source>
        <dbReference type="ARBA" id="ARBA00023180"/>
    </source>
</evidence>
<dbReference type="InterPro" id="IPR018097">
    <property type="entry name" value="EGF_Ca-bd_CS"/>
</dbReference>
<evidence type="ECO:0000256" key="10">
    <source>
        <dbReference type="ARBA" id="ARBA00022777"/>
    </source>
</evidence>
<protein>
    <submittedName>
        <fullName evidence="25">Serine threonine kinase</fullName>
    </submittedName>
</protein>
<dbReference type="PROSITE" id="PS00010">
    <property type="entry name" value="ASX_HYDROXYL"/>
    <property type="match status" value="1"/>
</dbReference>
<evidence type="ECO:0000313" key="26">
    <source>
        <dbReference type="Proteomes" id="UP000594638"/>
    </source>
</evidence>
<evidence type="ECO:0000256" key="4">
    <source>
        <dbReference type="ARBA" id="ARBA00022553"/>
    </source>
</evidence>